<dbReference type="Gene3D" id="3.90.260.10">
    <property type="entry name" value="Transglutaminase-like"/>
    <property type="match status" value="1"/>
</dbReference>
<feature type="domain" description="Rad4 beta-hairpin" evidence="17">
    <location>
        <begin position="1224"/>
        <end position="1298"/>
    </location>
</feature>
<keyword evidence="11" id="KW-0234">DNA repair</keyword>
<dbReference type="STRING" id="76193.A0A194RGI5"/>
<feature type="compositionally biased region" description="Basic and acidic residues" evidence="14">
    <location>
        <begin position="956"/>
        <end position="976"/>
    </location>
</feature>
<dbReference type="SMART" id="SM01032">
    <property type="entry name" value="BHD_3"/>
    <property type="match status" value="1"/>
</dbReference>
<dbReference type="InterPro" id="IPR036985">
    <property type="entry name" value="Transglutaminase-like_sf"/>
</dbReference>
<dbReference type="InterPro" id="IPR036249">
    <property type="entry name" value="Thioredoxin-like_sf"/>
</dbReference>
<evidence type="ECO:0000256" key="10">
    <source>
        <dbReference type="ARBA" id="ARBA00023125"/>
    </source>
</evidence>
<dbReference type="Gene3D" id="2.20.20.110">
    <property type="entry name" value="Rad4, beta-hairpin domain BHD1"/>
    <property type="match status" value="1"/>
</dbReference>
<keyword evidence="12" id="KW-0539">Nucleus</keyword>
<evidence type="ECO:0000256" key="2">
    <source>
        <dbReference type="ARBA" id="ARBA00004319"/>
    </source>
</evidence>
<dbReference type="GO" id="GO:0006298">
    <property type="term" value="P:mismatch repair"/>
    <property type="evidence" value="ECO:0007669"/>
    <property type="project" value="TreeGrafter"/>
</dbReference>
<evidence type="ECO:0000313" key="18">
    <source>
        <dbReference type="EMBL" id="KPJ16928.1"/>
    </source>
</evidence>
<keyword evidence="10" id="KW-0238">DNA-binding</keyword>
<feature type="region of interest" description="Disordered" evidence="14">
    <location>
        <begin position="1"/>
        <end position="72"/>
    </location>
</feature>
<dbReference type="GO" id="GO:0005788">
    <property type="term" value="C:endoplasmic reticulum lumen"/>
    <property type="evidence" value="ECO:0007669"/>
    <property type="project" value="UniProtKB-SubCell"/>
</dbReference>
<dbReference type="NCBIfam" id="TIGR00605">
    <property type="entry name" value="rad4"/>
    <property type="match status" value="1"/>
</dbReference>
<gene>
    <name evidence="18" type="ORF">RR48_13784</name>
</gene>
<evidence type="ECO:0000256" key="4">
    <source>
        <dbReference type="ARBA" id="ARBA00009525"/>
    </source>
</evidence>
<dbReference type="InterPro" id="IPR018026">
    <property type="entry name" value="DNA_repair_Rad4-like"/>
</dbReference>
<feature type="compositionally biased region" description="Basic and acidic residues" evidence="14">
    <location>
        <begin position="769"/>
        <end position="783"/>
    </location>
</feature>
<proteinExistence type="inferred from homology"/>
<dbReference type="Proteomes" id="UP000053240">
    <property type="component" value="Unassembled WGS sequence"/>
</dbReference>
<feature type="compositionally biased region" description="Basic residues" evidence="14">
    <location>
        <begin position="454"/>
        <end position="470"/>
    </location>
</feature>
<dbReference type="FunFam" id="3.40.30.50:FF:000001">
    <property type="entry name" value="15 kDa selenoprotein"/>
    <property type="match status" value="1"/>
</dbReference>
<dbReference type="Gene3D" id="3.10.620.30">
    <property type="match status" value="1"/>
</dbReference>
<evidence type="ECO:0000259" key="16">
    <source>
        <dbReference type="SMART" id="SM01031"/>
    </source>
</evidence>
<evidence type="ECO:0000256" key="1">
    <source>
        <dbReference type="ARBA" id="ARBA00004123"/>
    </source>
</evidence>
<keyword evidence="8" id="KW-0256">Endoplasmic reticulum</keyword>
<feature type="compositionally biased region" description="Basic residues" evidence="14">
    <location>
        <begin position="61"/>
        <end position="72"/>
    </location>
</feature>
<dbReference type="InterPro" id="IPR018325">
    <property type="entry name" value="Rad4/PNGase_transGLS-fold"/>
</dbReference>
<evidence type="ECO:0000256" key="5">
    <source>
        <dbReference type="ARBA" id="ARBA00022553"/>
    </source>
</evidence>
<accession>A0A194RGI5</accession>
<dbReference type="InterPro" id="IPR018327">
    <property type="entry name" value="BHD_2"/>
</dbReference>
<dbReference type="SMART" id="SM01030">
    <property type="entry name" value="BHD_1"/>
    <property type="match status" value="1"/>
</dbReference>
<dbReference type="InterPro" id="IPR038219">
    <property type="entry name" value="Sep15/SelM_sf"/>
</dbReference>
<feature type="compositionally biased region" description="Low complexity" evidence="14">
    <location>
        <begin position="476"/>
        <end position="490"/>
    </location>
</feature>
<dbReference type="PANTHER" id="PTHR12135">
    <property type="entry name" value="DNA REPAIR PROTEIN XP-C / RAD4"/>
    <property type="match status" value="1"/>
</dbReference>
<feature type="domain" description="Rad4 beta-hairpin" evidence="15">
    <location>
        <begin position="1107"/>
        <end position="1159"/>
    </location>
</feature>
<evidence type="ECO:0000313" key="19">
    <source>
        <dbReference type="Proteomes" id="UP000053240"/>
    </source>
</evidence>
<dbReference type="GO" id="GO:0051084">
    <property type="term" value="P:'de novo' post-translational protein folding"/>
    <property type="evidence" value="ECO:0007669"/>
    <property type="project" value="UniProtKB-ARBA"/>
</dbReference>
<evidence type="ECO:0000256" key="9">
    <source>
        <dbReference type="ARBA" id="ARBA00022933"/>
    </source>
</evidence>
<keyword evidence="6" id="KW-0732">Signal</keyword>
<dbReference type="InterPro" id="IPR038765">
    <property type="entry name" value="Papain-like_cys_pep_sf"/>
</dbReference>
<feature type="region of interest" description="Disordered" evidence="14">
    <location>
        <begin position="136"/>
        <end position="157"/>
    </location>
</feature>
<dbReference type="GO" id="GO:0003697">
    <property type="term" value="F:single-stranded DNA binding"/>
    <property type="evidence" value="ECO:0007669"/>
    <property type="project" value="TreeGrafter"/>
</dbReference>
<dbReference type="GO" id="GO:0000111">
    <property type="term" value="C:nucleotide-excision repair factor 2 complex"/>
    <property type="evidence" value="ECO:0007669"/>
    <property type="project" value="TreeGrafter"/>
</dbReference>
<dbReference type="SUPFAM" id="SSF52833">
    <property type="entry name" value="Thioredoxin-like"/>
    <property type="match status" value="1"/>
</dbReference>
<dbReference type="InterPro" id="IPR014912">
    <property type="entry name" value="Sep15_SelM_dom"/>
</dbReference>
<dbReference type="SMART" id="SM01031">
    <property type="entry name" value="BHD_2"/>
    <property type="match status" value="1"/>
</dbReference>
<evidence type="ECO:0000259" key="15">
    <source>
        <dbReference type="SMART" id="SM01030"/>
    </source>
</evidence>
<evidence type="ECO:0000256" key="12">
    <source>
        <dbReference type="ARBA" id="ARBA00023242"/>
    </source>
</evidence>
<dbReference type="GO" id="GO:0006289">
    <property type="term" value="P:nucleotide-excision repair"/>
    <property type="evidence" value="ECO:0007669"/>
    <property type="project" value="InterPro"/>
</dbReference>
<dbReference type="GO" id="GO:0003684">
    <property type="term" value="F:damaged DNA binding"/>
    <property type="evidence" value="ECO:0007669"/>
    <property type="project" value="InterPro"/>
</dbReference>
<evidence type="ECO:0000256" key="6">
    <source>
        <dbReference type="ARBA" id="ARBA00022729"/>
    </source>
</evidence>
<dbReference type="EMBL" id="KQ460205">
    <property type="protein sequence ID" value="KPJ16928.1"/>
    <property type="molecule type" value="Genomic_DNA"/>
</dbReference>
<dbReference type="Pfam" id="PF10403">
    <property type="entry name" value="BHD_1"/>
    <property type="match status" value="1"/>
</dbReference>
<feature type="region of interest" description="Disordered" evidence="14">
    <location>
        <begin position="431"/>
        <end position="793"/>
    </location>
</feature>
<feature type="compositionally biased region" description="Polar residues" evidence="14">
    <location>
        <begin position="503"/>
        <end position="536"/>
    </location>
</feature>
<feature type="compositionally biased region" description="Basic and acidic residues" evidence="14">
    <location>
        <begin position="698"/>
        <end position="715"/>
    </location>
</feature>
<feature type="compositionally biased region" description="Polar residues" evidence="14">
    <location>
        <begin position="867"/>
        <end position="878"/>
    </location>
</feature>
<evidence type="ECO:0000256" key="7">
    <source>
        <dbReference type="ARBA" id="ARBA00022763"/>
    </source>
</evidence>
<dbReference type="InterPro" id="IPR004583">
    <property type="entry name" value="DNA_repair_Rad4"/>
</dbReference>
<dbReference type="Gene3D" id="3.30.70.2460">
    <property type="entry name" value="Rad4, beta-hairpin domain BHD3"/>
    <property type="match status" value="1"/>
</dbReference>
<protein>
    <recommendedName>
        <fullName evidence="13">Selenoprotein F</fullName>
    </recommendedName>
</protein>
<feature type="compositionally biased region" description="Basic and acidic residues" evidence="14">
    <location>
        <begin position="551"/>
        <end position="563"/>
    </location>
</feature>
<feature type="compositionally biased region" description="Basic and acidic residues" evidence="14">
    <location>
        <begin position="439"/>
        <end position="453"/>
    </location>
</feature>
<dbReference type="Gene3D" id="3.40.30.50">
    <property type="entry name" value="Sep15/SelM thioredoxin-like domain, active-site redox motif"/>
    <property type="match status" value="1"/>
</dbReference>
<dbReference type="InParanoid" id="A0A194RGI5"/>
<comment type="similarity">
    <text evidence="3">Belongs to the selenoprotein M/F family.</text>
</comment>
<dbReference type="InterPro" id="IPR018328">
    <property type="entry name" value="Rad4_beta-hairpin_dom3"/>
</dbReference>
<evidence type="ECO:0000256" key="11">
    <source>
        <dbReference type="ARBA" id="ARBA00023204"/>
    </source>
</evidence>
<dbReference type="GO" id="GO:0071942">
    <property type="term" value="C:XPC complex"/>
    <property type="evidence" value="ECO:0007669"/>
    <property type="project" value="TreeGrafter"/>
</dbReference>
<dbReference type="SUPFAM" id="SSF54001">
    <property type="entry name" value="Cysteine proteinases"/>
    <property type="match status" value="1"/>
</dbReference>
<dbReference type="InterPro" id="IPR018326">
    <property type="entry name" value="Rad4_beta-hairpin_dom1"/>
</dbReference>
<dbReference type="InterPro" id="IPR042488">
    <property type="entry name" value="Rad4_BHD3_sf"/>
</dbReference>
<feature type="region of interest" description="Disordered" evidence="14">
    <location>
        <begin position="935"/>
        <end position="989"/>
    </location>
</feature>
<dbReference type="FunFam" id="3.30.70.2460:FF:000001">
    <property type="entry name" value="DNA repair protein Rad4 family"/>
    <property type="match status" value="1"/>
</dbReference>
<feature type="domain" description="Rad4 beta-hairpin" evidence="16">
    <location>
        <begin position="1161"/>
        <end position="1217"/>
    </location>
</feature>
<evidence type="ECO:0000256" key="14">
    <source>
        <dbReference type="SAM" id="MobiDB-lite"/>
    </source>
</evidence>
<name>A0A194RGI5_PAPMA</name>
<dbReference type="Pfam" id="PF10405">
    <property type="entry name" value="BHD_3"/>
    <property type="match status" value="1"/>
</dbReference>
<comment type="similarity">
    <text evidence="4">Belongs to the XPC family.</text>
</comment>
<dbReference type="Pfam" id="PF08806">
    <property type="entry name" value="Sep15_SelM"/>
    <property type="match status" value="1"/>
</dbReference>
<evidence type="ECO:0000256" key="3">
    <source>
        <dbReference type="ARBA" id="ARBA00005742"/>
    </source>
</evidence>
<dbReference type="FunCoup" id="A0A194RGI5">
    <property type="interactions" value="1444"/>
</dbReference>
<comment type="subcellular location">
    <subcellularLocation>
        <location evidence="2">Endoplasmic reticulum lumen</location>
    </subcellularLocation>
    <subcellularLocation>
        <location evidence="1">Nucleus</location>
    </subcellularLocation>
</comment>
<evidence type="ECO:0000256" key="8">
    <source>
        <dbReference type="ARBA" id="ARBA00022824"/>
    </source>
</evidence>
<organism evidence="18 19">
    <name type="scientific">Papilio machaon</name>
    <name type="common">Old World swallowtail butterfly</name>
    <dbReference type="NCBI Taxonomy" id="76193"/>
    <lineage>
        <taxon>Eukaryota</taxon>
        <taxon>Metazoa</taxon>
        <taxon>Ecdysozoa</taxon>
        <taxon>Arthropoda</taxon>
        <taxon>Hexapoda</taxon>
        <taxon>Insecta</taxon>
        <taxon>Pterygota</taxon>
        <taxon>Neoptera</taxon>
        <taxon>Endopterygota</taxon>
        <taxon>Lepidoptera</taxon>
        <taxon>Glossata</taxon>
        <taxon>Ditrysia</taxon>
        <taxon>Papilionoidea</taxon>
        <taxon>Papilionidae</taxon>
        <taxon>Papilioninae</taxon>
        <taxon>Papilio</taxon>
    </lineage>
</organism>
<evidence type="ECO:0000259" key="17">
    <source>
        <dbReference type="SMART" id="SM01032"/>
    </source>
</evidence>
<feature type="region of interest" description="Disordered" evidence="14">
    <location>
        <begin position="839"/>
        <end position="916"/>
    </location>
</feature>
<keyword evidence="5" id="KW-0597">Phosphoprotein</keyword>
<dbReference type="FunFam" id="2.20.20.110:FF:000001">
    <property type="entry name" value="DNA repair protein complementing XP-C cells"/>
    <property type="match status" value="1"/>
</dbReference>
<reference evidence="18 19" key="1">
    <citation type="journal article" date="2015" name="Nat. Commun.">
        <title>Outbred genome sequencing and CRISPR/Cas9 gene editing in butterflies.</title>
        <authorList>
            <person name="Li X."/>
            <person name="Fan D."/>
            <person name="Zhang W."/>
            <person name="Liu G."/>
            <person name="Zhang L."/>
            <person name="Zhao L."/>
            <person name="Fang X."/>
            <person name="Chen L."/>
            <person name="Dong Y."/>
            <person name="Chen Y."/>
            <person name="Ding Y."/>
            <person name="Zhao R."/>
            <person name="Feng M."/>
            <person name="Zhu Y."/>
            <person name="Feng Y."/>
            <person name="Jiang X."/>
            <person name="Zhu D."/>
            <person name="Xiang H."/>
            <person name="Feng X."/>
            <person name="Li S."/>
            <person name="Wang J."/>
            <person name="Zhang G."/>
            <person name="Kronforst M.R."/>
            <person name="Wang W."/>
        </authorList>
    </citation>
    <scope>NUCLEOTIDE SEQUENCE [LARGE SCALE GENOMIC DNA]</scope>
    <source>
        <strain evidence="18">Ya'a_city_454_Pm</strain>
        <tissue evidence="18">Whole body</tissue>
    </source>
</reference>
<dbReference type="PANTHER" id="PTHR12135:SF0">
    <property type="entry name" value="DNA REPAIR PROTEIN COMPLEMENTING XP-C CELLS"/>
    <property type="match status" value="1"/>
</dbReference>
<dbReference type="Pfam" id="PF03835">
    <property type="entry name" value="Rad4"/>
    <property type="match status" value="1"/>
</dbReference>
<keyword evidence="9" id="KW-0712">Selenocysteine</keyword>
<sequence>MPTTRKKVIKTVYKDDDESDDMGGDFSDSGSEAKISSAPSSDDSINEEENCPSSDDEVHKKPQKVLKTNRKKNPQFAKAFLSKINKQISAENEDEPLPVPTITIKDLTEADKLLPSVLNLSESDSSDDECAKPTIRKKFHTETLPNTNPENDDNNAGIEYKDVWSVNEKDESEEIAKKTFLELEQHKAKVEEAKMSVLKYSSHNQNENESDVKDLLALGEDIEHDVGTITKMKKKKVQDQSDSEVEDWEEVKESKSIPQQGLQLIVDIPDSISRRTKKVDVENMMRRKMNRVKKECQVYMHKVHVLCWLGYGNYISTVLNDQEVMSTALSLLQNPNSKDCYPGQRVDMKYVEQITSWYQKILTLKKDKHEGKFRPKAPKLKEILIQQIRNKILTSKKYLVFVFVSMLRAIGLHCRVMLNFVTVPIKPPASELHSISTKSTDKNKSDKKEASKDKNKKKSNSIKTNSKKKIPQLDGNYDYSTDSDSDISNIMQIDGNDDKSPRITRSTRSNTTKVNQNKQLAKNSDSISNKISQVDGNNDEICPKTNSRKAISKENKNIPKESEGASPPKRAKQTEGNVSKPVAAKNKLSLNRQCNQRGKKIKSGNNLEVPEIEEATEENKEITASKFFVGDENPKRRSTRKRSATTNSGTSNDMVVQEVPKKTTQAKVRAKSTPVRNVNTKSNEELSESASKKPKSSSSKEQENKKYPLKPKDTTDNNSDEDDSIQDTITQKSDSDDDFKIKKGIGSYSKSAKKPNSAKLKGKLSTQDITKDDQNKQDQKEKTNSAVITAKTRSARAARNTKIVPKIEVSTEENIEVMASEFFTGEKTCTNVNKTKLSRKRSTTTNLETNQALKTDVIEKNAKTRSKSNPSRSANTSKYFKDASPSKKAKNVKNENDLEDEQRVSHKDLLKQKTKAKNDVTSDLVDIIKNRVKEAKAESKKNKVKGITNDSDEDSDHLPEEDIKPRVEVSDDDFKPVKVGPKPSTSRRIDRRVLSDDDEVLPDRIDVWCEVFVEELEEWVAVDVTRNKVHCAKEIYSKATHPVAYIVGWDNNNYLKDLTRKYVPHWNTVTRKQRAEVSWWNTAVAPWLGPKNARDKEEDERLDRMQLEAPLPTSITEYKNHPLYALKRHLLKFEALYPEDAATLGFVRGEAVYARECVHICRSRDIWLKEAKVVRLGEKPYKVVKARPKWDRLSNKLITDKPLELFGPWQVTDYEPPVAENGIVPRNAYGNVELFKECMIPKGTVHIKLPGLNRVAKKLNIDCAPALTGFDFNGGWSHPVYDGFVVCKEYEEILTEAWVKDQEELERKEREKIDARVYAEFSTEDCSSLGFIKANLLCSSCDQLKDFNLEQLIEHCKECCHNDESATNEKKYARAILEVCTCKFPAYPQIQAFVKSDRPAKFPNLQIKYVRGLDPIIKLLDKDGIVRDTVAIEKWNTDSVEEFLNTHLEKEEDEDRSYLKTNQI</sequence>
<keyword evidence="19" id="KW-1185">Reference proteome</keyword>
<evidence type="ECO:0000256" key="13">
    <source>
        <dbReference type="ARBA" id="ARBA00040775"/>
    </source>
</evidence>
<feature type="compositionally biased region" description="Basic and acidic residues" evidence="14">
    <location>
        <begin position="892"/>
        <end position="916"/>
    </location>
</feature>
<keyword evidence="7" id="KW-0227">DNA damage</keyword>